<dbReference type="InterPro" id="IPR050706">
    <property type="entry name" value="Cyclic-di-GMP_PDE-like"/>
</dbReference>
<evidence type="ECO:0000259" key="3">
    <source>
        <dbReference type="PROSITE" id="PS50883"/>
    </source>
</evidence>
<dbReference type="Gene3D" id="3.20.20.450">
    <property type="entry name" value="EAL domain"/>
    <property type="match status" value="1"/>
</dbReference>
<gene>
    <name evidence="5" type="ORF">DET51_102107</name>
    <name evidence="4" type="ORF">DET64_102107</name>
</gene>
<dbReference type="InterPro" id="IPR043128">
    <property type="entry name" value="Rev_trsase/Diguanyl_cyclase"/>
</dbReference>
<feature type="transmembrane region" description="Helical" evidence="2">
    <location>
        <begin position="307"/>
        <end position="326"/>
    </location>
</feature>
<feature type="transmembrane region" description="Helical" evidence="2">
    <location>
        <begin position="243"/>
        <end position="269"/>
    </location>
</feature>
<dbReference type="EMBL" id="QNSA01000002">
    <property type="protein sequence ID" value="RBP76088.1"/>
    <property type="molecule type" value="Genomic_DNA"/>
</dbReference>
<reference evidence="5 6" key="1">
    <citation type="submission" date="2018-07" db="EMBL/GenBank/DDBJ databases">
        <title>Freshwater and sediment microbial communities from various areas in North America, analyzing microbe dynamics in response to fracking.</title>
        <authorList>
            <person name="Lamendella R."/>
        </authorList>
    </citation>
    <scope>NUCLEOTIDE SEQUENCE [LARGE SCALE GENOMIC DNA]</scope>
    <source>
        <strain evidence="5 6">114E</strain>
        <strain evidence="4 7">114E_o</strain>
    </source>
</reference>
<dbReference type="InterPro" id="IPR035919">
    <property type="entry name" value="EAL_sf"/>
</dbReference>
<feature type="transmembrane region" description="Helical" evidence="2">
    <location>
        <begin position="21"/>
        <end position="45"/>
    </location>
</feature>
<dbReference type="Pfam" id="PF07696">
    <property type="entry name" value="7TMR-DISMED2"/>
    <property type="match status" value="1"/>
</dbReference>
<feature type="transmembrane region" description="Helical" evidence="2">
    <location>
        <begin position="275"/>
        <end position="295"/>
    </location>
</feature>
<feature type="transmembrane region" description="Helical" evidence="2">
    <location>
        <begin position="362"/>
        <end position="381"/>
    </location>
</feature>
<dbReference type="CDD" id="cd01948">
    <property type="entry name" value="EAL"/>
    <property type="match status" value="1"/>
</dbReference>
<dbReference type="Pfam" id="PF00563">
    <property type="entry name" value="EAL"/>
    <property type="match status" value="1"/>
</dbReference>
<dbReference type="Gene3D" id="2.60.40.2380">
    <property type="match status" value="1"/>
</dbReference>
<evidence type="ECO:0000313" key="7">
    <source>
        <dbReference type="Proteomes" id="UP000253065"/>
    </source>
</evidence>
<dbReference type="InterPro" id="IPR011622">
    <property type="entry name" value="7TMR_DISM_rcpt_extracell_dom2"/>
</dbReference>
<feature type="domain" description="EAL" evidence="3">
    <location>
        <begin position="619"/>
        <end position="867"/>
    </location>
</feature>
<feature type="transmembrane region" description="Helical" evidence="2">
    <location>
        <begin position="393"/>
        <end position="414"/>
    </location>
</feature>
<feature type="coiled-coil region" evidence="1">
    <location>
        <begin position="411"/>
        <end position="447"/>
    </location>
</feature>
<keyword evidence="1" id="KW-0175">Coiled coil</keyword>
<evidence type="ECO:0000313" key="6">
    <source>
        <dbReference type="Proteomes" id="UP000252795"/>
    </source>
</evidence>
<dbReference type="RefSeq" id="WP_113879133.1">
    <property type="nucleotide sequence ID" value="NZ_CAXQGM010000028.1"/>
</dbReference>
<dbReference type="InterPro" id="IPR029787">
    <property type="entry name" value="Nucleotide_cyclase"/>
</dbReference>
<dbReference type="InterPro" id="IPR001633">
    <property type="entry name" value="EAL_dom"/>
</dbReference>
<dbReference type="GO" id="GO:0071111">
    <property type="term" value="F:cyclic-guanylate-specific phosphodiesterase activity"/>
    <property type="evidence" value="ECO:0007669"/>
    <property type="project" value="InterPro"/>
</dbReference>
<keyword evidence="2" id="KW-0472">Membrane</keyword>
<accession>A0A368VDB3</accession>
<dbReference type="Proteomes" id="UP000253065">
    <property type="component" value="Unassembled WGS sequence"/>
</dbReference>
<keyword evidence="2" id="KW-1133">Transmembrane helix</keyword>
<dbReference type="Pfam" id="PF07695">
    <property type="entry name" value="7TMR-DISM_7TM"/>
    <property type="match status" value="1"/>
</dbReference>
<evidence type="ECO:0000313" key="4">
    <source>
        <dbReference type="EMBL" id="RBP76088.1"/>
    </source>
</evidence>
<evidence type="ECO:0000256" key="1">
    <source>
        <dbReference type="SAM" id="Coils"/>
    </source>
</evidence>
<dbReference type="PANTHER" id="PTHR33121:SF79">
    <property type="entry name" value="CYCLIC DI-GMP PHOSPHODIESTERASE PDED-RELATED"/>
    <property type="match status" value="1"/>
</dbReference>
<feature type="transmembrane region" description="Helical" evidence="2">
    <location>
        <begin position="332"/>
        <end position="350"/>
    </location>
</feature>
<dbReference type="AlphaFoldDB" id="A0A368VDB3"/>
<feature type="transmembrane region" description="Helical" evidence="2">
    <location>
        <begin position="215"/>
        <end position="236"/>
    </location>
</feature>
<dbReference type="SUPFAM" id="SSF141868">
    <property type="entry name" value="EAL domain-like"/>
    <property type="match status" value="1"/>
</dbReference>
<dbReference type="Gene3D" id="3.30.70.270">
    <property type="match status" value="1"/>
</dbReference>
<organism evidence="5 6">
    <name type="scientific">Marinobacter nauticus</name>
    <name type="common">Marinobacter hydrocarbonoclasticus</name>
    <name type="synonym">Marinobacter aquaeolei</name>
    <dbReference type="NCBI Taxonomy" id="2743"/>
    <lineage>
        <taxon>Bacteria</taxon>
        <taxon>Pseudomonadati</taxon>
        <taxon>Pseudomonadota</taxon>
        <taxon>Gammaproteobacteria</taxon>
        <taxon>Pseudomonadales</taxon>
        <taxon>Marinobacteraceae</taxon>
        <taxon>Marinobacter</taxon>
    </lineage>
</organism>
<evidence type="ECO:0000313" key="5">
    <source>
        <dbReference type="EMBL" id="RCW36961.1"/>
    </source>
</evidence>
<name>A0A368VDB3_MARNT</name>
<dbReference type="Proteomes" id="UP000252795">
    <property type="component" value="Unassembled WGS sequence"/>
</dbReference>
<evidence type="ECO:0000256" key="2">
    <source>
        <dbReference type="SAM" id="Phobius"/>
    </source>
</evidence>
<dbReference type="SMART" id="SM00052">
    <property type="entry name" value="EAL"/>
    <property type="match status" value="1"/>
</dbReference>
<keyword evidence="2" id="KW-0812">Transmembrane</keyword>
<comment type="caution">
    <text evidence="5">The sequence shown here is derived from an EMBL/GenBank/DDBJ whole genome shotgun (WGS) entry which is preliminary data.</text>
</comment>
<dbReference type="SUPFAM" id="SSF55073">
    <property type="entry name" value="Nucleotide cyclase"/>
    <property type="match status" value="1"/>
</dbReference>
<protein>
    <submittedName>
        <fullName evidence="5">Diguanylate cyclase/phosphodiesterase</fullName>
    </submittedName>
</protein>
<dbReference type="InterPro" id="IPR011623">
    <property type="entry name" value="7TMR_DISM_rcpt_extracell_dom1"/>
</dbReference>
<proteinExistence type="predicted"/>
<keyword evidence="7" id="KW-1185">Reference proteome</keyword>
<dbReference type="PANTHER" id="PTHR33121">
    <property type="entry name" value="CYCLIC DI-GMP PHOSPHODIESTERASE PDEF"/>
    <property type="match status" value="1"/>
</dbReference>
<sequence length="867" mass="96636">MDSPSLGQTLSRETRSDRLPAWLHQSFPFVILLLAITYGLATTFWQDPPTLSVSPSVQTDSATNGPRIAGQIEYLIHPLGKVLQDRLWQSEVWSRTDTRYSGIGYPYKPATFRLTLENPTSEPANSQVTVPAPYLDHLQPALIHPDGSIEHLPAMGDRYPFDQRFLALPQWVWPVTLQPGTTTLLMEVQNHGPVLLPVILSDSAEALGAGTAITAWKSFVTGLLVFALLLNLSIVAKLRRPGLAWLSVLMISVIYSQLVMDGLGLWLIWPALPELNALLSISLPLCLIALCEFTPHFLQLARTEARILRAFSLLAGAHLLAAPLGFHFLGQHAFLMSSAVGGLFIFALSLRQLNSHVYARYYALSVLAIVIGAVTSSLRTVGWLPVNAVTDSAFFLGAATGSLILTSGVGKLLLEERKKRLSSDIRVQEEQKLRASIERDYDRLLKTHRVTGKPNRPMLEETLGALDCHKTPYTLCMIRLARFNELEQALGYRAAEELLKQYLRQLNRYLKQTVGDQLVMINGYSVATLDTVNHAFALLRHPDEALESQRLQAISRWLSENFREGRFSFSWAASVGVAHAPEHAAEPAGVLACAGFASLDESLPLVVYDPAIAEWQYRQQMLMLDVEQALRSGEMWLEYQPKINIRDGRIGSLEALIRWQHPEFGRIAPSQWIPLAEEVGIIHTVTLWVLDRACRDSHQLREQYGRDITVAVNISAKDLAHSLFHEEAGAIVRRHKLEPANVSLEITETAMMTDPETARSTIRTLSAMGFRIALDDFGSGHSSLGALAQFELDELKIDRSFLEGVLDYPSRQKILRAALELGTALDLDVVVEGVEDETIALWLHQFPGLQGQGYYWGRPFSLEHKTR</sequence>
<dbReference type="PROSITE" id="PS50883">
    <property type="entry name" value="EAL"/>
    <property type="match status" value="1"/>
</dbReference>
<dbReference type="EMBL" id="QPJB01000002">
    <property type="protein sequence ID" value="RCW36961.1"/>
    <property type="molecule type" value="Genomic_DNA"/>
</dbReference>